<dbReference type="VEuPathDB" id="MicrosporidiaDB:HERIO_2384"/>
<evidence type="ECO:0000313" key="2">
    <source>
        <dbReference type="EMBL" id="ORD98863.1"/>
    </source>
</evidence>
<comment type="caution">
    <text evidence="2">The sequence shown here is derived from an EMBL/GenBank/DDBJ whole genome shotgun (WGS) entry which is preliminary data.</text>
</comment>
<evidence type="ECO:0000313" key="3">
    <source>
        <dbReference type="Proteomes" id="UP000192501"/>
    </source>
</evidence>
<evidence type="ECO:0000256" key="1">
    <source>
        <dbReference type="SAM" id="MobiDB-lite"/>
    </source>
</evidence>
<dbReference type="EMBL" id="LTAI01000409">
    <property type="protein sequence ID" value="ORD98863.1"/>
    <property type="molecule type" value="Genomic_DNA"/>
</dbReference>
<name>A0A1X0QGI7_9MICR</name>
<feature type="compositionally biased region" description="Basic and acidic residues" evidence="1">
    <location>
        <begin position="197"/>
        <end position="218"/>
    </location>
</feature>
<protein>
    <submittedName>
        <fullName evidence="2">Uncharacterized protein</fullName>
    </submittedName>
</protein>
<feature type="region of interest" description="Disordered" evidence="1">
    <location>
        <begin position="176"/>
        <end position="218"/>
    </location>
</feature>
<feature type="region of interest" description="Disordered" evidence="1">
    <location>
        <begin position="48"/>
        <end position="67"/>
    </location>
</feature>
<feature type="compositionally biased region" description="Basic and acidic residues" evidence="1">
    <location>
        <begin position="180"/>
        <end position="189"/>
    </location>
</feature>
<reference evidence="2 3" key="1">
    <citation type="journal article" date="2017" name="Environ. Microbiol.">
        <title>Decay of the glycolytic pathway and adaptation to intranuclear parasitism within Enterocytozoonidae microsporidia.</title>
        <authorList>
            <person name="Wiredu Boakye D."/>
            <person name="Jaroenlak P."/>
            <person name="Prachumwat A."/>
            <person name="Williams T.A."/>
            <person name="Bateman K.S."/>
            <person name="Itsathitphaisarn O."/>
            <person name="Sritunyalucksana K."/>
            <person name="Paszkiewicz K.H."/>
            <person name="Moore K.A."/>
            <person name="Stentiford G.D."/>
            <person name="Williams B.A."/>
        </authorList>
    </citation>
    <scope>NUCLEOTIDE SEQUENCE [LARGE SCALE GENOMIC DNA]</scope>
    <source>
        <strain evidence="3">canceri</strain>
    </source>
</reference>
<organism evidence="2 3">
    <name type="scientific">Hepatospora eriocheir</name>
    <dbReference type="NCBI Taxonomy" id="1081669"/>
    <lineage>
        <taxon>Eukaryota</taxon>
        <taxon>Fungi</taxon>
        <taxon>Fungi incertae sedis</taxon>
        <taxon>Microsporidia</taxon>
        <taxon>Hepatosporidae</taxon>
        <taxon>Hepatospora</taxon>
    </lineage>
</organism>
<feature type="region of interest" description="Disordered" evidence="1">
    <location>
        <begin position="142"/>
        <end position="162"/>
    </location>
</feature>
<sequence>MIYSIILGTVVIFCSNEFKLKEAIITSVPVKIVVKETCKNEELTETNFPPLKIDSQPKESSSNSDVDDKIVRSTSSCLSENEPDLNTSDQDTAKQEKQEFEVLNLPFEKLNLLAIESSVLNNDDFFSFNPSEFELVTLNQLDKENDENPDEPSTSKKQKVDCDDNFFNPSEFELDTLNQLDKENDENRNEPSTSKRQKVDCDDKLFNENKNKQKDVSKIEDVKYKRKIPSKSK</sequence>
<dbReference type="Proteomes" id="UP000192501">
    <property type="component" value="Unassembled WGS sequence"/>
</dbReference>
<dbReference type="VEuPathDB" id="MicrosporidiaDB:A0H76_1817"/>
<dbReference type="AlphaFoldDB" id="A0A1X0QGI7"/>
<accession>A0A1X0QGI7</accession>
<gene>
    <name evidence="2" type="ORF">A0H76_1817</name>
</gene>
<proteinExistence type="predicted"/>